<evidence type="ECO:0008006" key="4">
    <source>
        <dbReference type="Google" id="ProtNLM"/>
    </source>
</evidence>
<dbReference type="Gene3D" id="2.160.20.10">
    <property type="entry name" value="Single-stranded right-handed beta-helix, Pectin lyase-like"/>
    <property type="match status" value="1"/>
</dbReference>
<dbReference type="InterPro" id="IPR012334">
    <property type="entry name" value="Pectin_lyas_fold"/>
</dbReference>
<reference evidence="3" key="1">
    <citation type="journal article" date="2019" name="Int. J. Syst. Evol. Microbiol.">
        <title>The Global Catalogue of Microorganisms (GCM) 10K type strain sequencing project: providing services to taxonomists for standard genome sequencing and annotation.</title>
        <authorList>
            <consortium name="The Broad Institute Genomics Platform"/>
            <consortium name="The Broad Institute Genome Sequencing Center for Infectious Disease"/>
            <person name="Wu L."/>
            <person name="Ma J."/>
        </authorList>
    </citation>
    <scope>NUCLEOTIDE SEQUENCE [LARGE SCALE GENOMIC DNA]</scope>
    <source>
        <strain evidence="3">NBRC 3267</strain>
    </source>
</reference>
<comment type="caution">
    <text evidence="2">The sequence shown here is derived from an EMBL/GenBank/DDBJ whole genome shotgun (WGS) entry which is preliminary data.</text>
</comment>
<dbReference type="EMBL" id="BSNU01000001">
    <property type="protein sequence ID" value="GLQ61533.1"/>
    <property type="molecule type" value="Genomic_DNA"/>
</dbReference>
<proteinExistence type="predicted"/>
<sequence>MKRADTIFVSALWLLCMGKAVADPVNFVPNWRSYTQTGNPADIVHSPDVAASIGRKVDALNGQMQNPEIQGGTAPGLDVTGSVIKADGAPLARTNAEHFSDIVNSHDFGIKCDASLNTTTHAVSGTDDTAAIQMAVNVAARLGSPINFHGGQCLISAPIVVPPSAAAFTLIGNSTVFIDTADSDVFTLVGENPSDTDFGRVRFDMRNMTIMKAANNFLGTAININGGKFRGIIDNVSISGFHIGIALLNTSQQRINNVHIDADSSIDSGAKSYGIYIEGTWQSGWTAAQSKFSANNTITGTTVIYGTGAYIGNAVQGARLDNFSTLEARGWGVQAIGSGNGNPQNYSEALEVRNSYLEGYLGGISADNLGLFHIINTNFDTPSIGAVSNWSAIHALGQFGGTVIGNTIDSYGRGQTTSPVVLGGDVVATGNNITGLSPSSSIPCFDLSPKTGVTDNMLISDNKCWASGGYKNETGGPIFGSDNLWSGLGNNQTLSVGFGNQNLDEITVSKEISSSEQNIHMRHTVDSSGNDTTTPGVINMFGTSYISFGANDPAGANQVVYLVNDTEGNLAVSSGGLSLAKYTSSTMLRPDGSCVPASSVFVTDGRNIGEAAGAGTGVIAYCTMQKHWFANGAPLTY</sequence>
<dbReference type="InterPro" id="IPR011050">
    <property type="entry name" value="Pectin_lyase_fold/virulence"/>
</dbReference>
<organism evidence="2 3">
    <name type="scientific">Gluconobacter cerinus</name>
    <dbReference type="NCBI Taxonomy" id="38307"/>
    <lineage>
        <taxon>Bacteria</taxon>
        <taxon>Pseudomonadati</taxon>
        <taxon>Pseudomonadota</taxon>
        <taxon>Alphaproteobacteria</taxon>
        <taxon>Acetobacterales</taxon>
        <taxon>Acetobacteraceae</taxon>
        <taxon>Gluconobacter</taxon>
    </lineage>
</organism>
<evidence type="ECO:0000313" key="3">
    <source>
        <dbReference type="Proteomes" id="UP001156614"/>
    </source>
</evidence>
<dbReference type="AlphaFoldDB" id="A0AAV5NCI6"/>
<dbReference type="Proteomes" id="UP001156614">
    <property type="component" value="Unassembled WGS sequence"/>
</dbReference>
<evidence type="ECO:0000313" key="2">
    <source>
        <dbReference type="EMBL" id="GLQ61533.1"/>
    </source>
</evidence>
<dbReference type="SUPFAM" id="SSF51126">
    <property type="entry name" value="Pectin lyase-like"/>
    <property type="match status" value="1"/>
</dbReference>
<feature type="signal peptide" evidence="1">
    <location>
        <begin position="1"/>
        <end position="22"/>
    </location>
</feature>
<protein>
    <recommendedName>
        <fullName evidence="4">Pectate lyase superfamily protein domain-containing protein</fullName>
    </recommendedName>
</protein>
<keyword evidence="3" id="KW-1185">Reference proteome</keyword>
<name>A0AAV5NCI6_9PROT</name>
<feature type="chain" id="PRO_5043405812" description="Pectate lyase superfamily protein domain-containing protein" evidence="1">
    <location>
        <begin position="23"/>
        <end position="637"/>
    </location>
</feature>
<evidence type="ECO:0000256" key="1">
    <source>
        <dbReference type="SAM" id="SignalP"/>
    </source>
</evidence>
<gene>
    <name evidence="2" type="ORF">GCM10007867_03780</name>
</gene>
<accession>A0AAV5NCI6</accession>
<dbReference type="RefSeq" id="WP_099212564.1">
    <property type="nucleotide sequence ID" value="NZ_BEWM01000003.1"/>
</dbReference>
<keyword evidence="1" id="KW-0732">Signal</keyword>